<dbReference type="InterPro" id="IPR000917">
    <property type="entry name" value="Sulfatase_N"/>
</dbReference>
<keyword evidence="7" id="KW-1185">Reference proteome</keyword>
<name>A0A8J3D350_9BACT</name>
<organism evidence="6 7">
    <name type="scientific">Persicitalea jodogahamensis</name>
    <dbReference type="NCBI Taxonomy" id="402147"/>
    <lineage>
        <taxon>Bacteria</taxon>
        <taxon>Pseudomonadati</taxon>
        <taxon>Bacteroidota</taxon>
        <taxon>Cytophagia</taxon>
        <taxon>Cytophagales</taxon>
        <taxon>Spirosomataceae</taxon>
        <taxon>Persicitalea</taxon>
    </lineage>
</organism>
<dbReference type="PANTHER" id="PTHR43108:SF6">
    <property type="entry name" value="N-SULPHOGLUCOSAMINE SULPHOHYDROLASE"/>
    <property type="match status" value="1"/>
</dbReference>
<dbReference type="PROSITE" id="PS00149">
    <property type="entry name" value="SULFATASE_2"/>
    <property type="match status" value="1"/>
</dbReference>
<dbReference type="Proteomes" id="UP000598271">
    <property type="component" value="Unassembled WGS sequence"/>
</dbReference>
<dbReference type="InterPro" id="IPR024607">
    <property type="entry name" value="Sulfatase_CS"/>
</dbReference>
<dbReference type="GO" id="GO:0016787">
    <property type="term" value="F:hydrolase activity"/>
    <property type="evidence" value="ECO:0007669"/>
    <property type="project" value="UniProtKB-KW"/>
</dbReference>
<dbReference type="AlphaFoldDB" id="A0A8J3D350"/>
<dbReference type="PANTHER" id="PTHR43108">
    <property type="entry name" value="N-ACETYLGLUCOSAMINE-6-SULFATASE FAMILY MEMBER"/>
    <property type="match status" value="1"/>
</dbReference>
<evidence type="ECO:0000313" key="7">
    <source>
        <dbReference type="Proteomes" id="UP000598271"/>
    </source>
</evidence>
<proteinExistence type="inferred from homology"/>
<dbReference type="Gene3D" id="3.40.720.10">
    <property type="entry name" value="Alkaline Phosphatase, subunit A"/>
    <property type="match status" value="1"/>
</dbReference>
<keyword evidence="3" id="KW-0378">Hydrolase</keyword>
<feature type="domain" description="Sulfatase N-terminal" evidence="5">
    <location>
        <begin position="49"/>
        <end position="402"/>
    </location>
</feature>
<dbReference type="SUPFAM" id="SSF53649">
    <property type="entry name" value="Alkaline phosphatase-like"/>
    <property type="match status" value="1"/>
</dbReference>
<dbReference type="InterPro" id="IPR017850">
    <property type="entry name" value="Alkaline_phosphatase_core_sf"/>
</dbReference>
<dbReference type="EMBL" id="BMXF01000001">
    <property type="protein sequence ID" value="GHB63646.1"/>
    <property type="molecule type" value="Genomic_DNA"/>
</dbReference>
<gene>
    <name evidence="6" type="ORF">GCM10007390_16850</name>
</gene>
<accession>A0A8J3D350</accession>
<comment type="similarity">
    <text evidence="1">Belongs to the sulfatase family.</text>
</comment>
<evidence type="ECO:0000259" key="5">
    <source>
        <dbReference type="Pfam" id="PF00884"/>
    </source>
</evidence>
<reference evidence="6 7" key="1">
    <citation type="journal article" date="2014" name="Int. J. Syst. Evol. Microbiol.">
        <title>Complete genome sequence of Corynebacterium casei LMG S-19264T (=DSM 44701T), isolated from a smear-ripened cheese.</title>
        <authorList>
            <consortium name="US DOE Joint Genome Institute (JGI-PGF)"/>
            <person name="Walter F."/>
            <person name="Albersmeier A."/>
            <person name="Kalinowski J."/>
            <person name="Ruckert C."/>
        </authorList>
    </citation>
    <scope>NUCLEOTIDE SEQUENCE [LARGE SCALE GENOMIC DNA]</scope>
    <source>
        <strain evidence="6 7">KCTC 12866</strain>
    </source>
</reference>
<evidence type="ECO:0000256" key="3">
    <source>
        <dbReference type="ARBA" id="ARBA00022801"/>
    </source>
</evidence>
<comment type="caution">
    <text evidence="6">The sequence shown here is derived from an EMBL/GenBank/DDBJ whole genome shotgun (WGS) entry which is preliminary data.</text>
</comment>
<dbReference type="Pfam" id="PF00884">
    <property type="entry name" value="Sulfatase"/>
    <property type="match status" value="1"/>
</dbReference>
<evidence type="ECO:0000256" key="4">
    <source>
        <dbReference type="ARBA" id="ARBA00023180"/>
    </source>
</evidence>
<evidence type="ECO:0000256" key="1">
    <source>
        <dbReference type="ARBA" id="ARBA00008779"/>
    </source>
</evidence>
<protein>
    <submittedName>
        <fullName evidence="6">Acetylglucosamine-6-sulfatase</fullName>
    </submittedName>
</protein>
<keyword evidence="2" id="KW-0732">Signal</keyword>
<evidence type="ECO:0000313" key="6">
    <source>
        <dbReference type="EMBL" id="GHB63646.1"/>
    </source>
</evidence>
<sequence>MRVPDPISEMTKRSWLILALFLFLSVDADAQNRRGAGRGAAVSGTPARPNIIYIMSDDHTSQAIGAYGERLASLNPTPNIDKLAKEGMLFENAFCTNSICTPSRANIITGQYSQTNGVLDLDGNLPPERQYLPAEMKKLGYQTAMIGKWHLENEPAAFDYYKVLKGQGDYFDPKFADSKKGAWPNNMVNTKGYVSDVITDITLEWLDKADKSKPFFLMHHHKAPHDDFEYPERYEKYLADTDIPEPASMYAQPFFGSEATVGRYGSLRRRIGTSISARHPYRSYTRQYGLDTILDPQAQTSAAYQMYLKKYLRCVKGVDDNLGRLFDYLKKNGLWDNTIIIYTSDQGMMLGEHDYMDKRWMYEESMRMPFIVKNVQSAQANTRTKALVNNCDYGPTMLELAGGKVPAYMQGESFRKVLQNPSESFHTATYYRYWMHLTHHDVPSHFGVRTDKYKLIFYYGAHYLPELYGKPSMPWKKDINESYPFEPTPAAWEFYDLTLDSKEVVNRYNDPKYKAIIAGLKQEILAQRKKYNETDEKYPTIQKVIDGHWND</sequence>
<evidence type="ECO:0000256" key="2">
    <source>
        <dbReference type="ARBA" id="ARBA00022729"/>
    </source>
</evidence>
<keyword evidence="4" id="KW-0325">Glycoprotein</keyword>
<dbReference type="CDD" id="cd16031">
    <property type="entry name" value="G6S_like"/>
    <property type="match status" value="1"/>
</dbReference>
<dbReference type="PROSITE" id="PS00523">
    <property type="entry name" value="SULFATASE_1"/>
    <property type="match status" value="1"/>
</dbReference>